<feature type="domain" description="YheO-like" evidence="1">
    <location>
        <begin position="6"/>
        <end position="115"/>
    </location>
</feature>
<geneLocation type="plasmid" evidence="3 4">
    <name>pSRC1</name>
</geneLocation>
<dbReference type="PANTHER" id="PTHR35568:SF1">
    <property type="entry name" value="TRANSCRIPTIONAL REGULATOR DAUR"/>
    <property type="match status" value="1"/>
</dbReference>
<name>I0GVX5_SELRL</name>
<organism evidence="3 4">
    <name type="scientific">Selenomonas ruminantium subsp. lactilytica (strain NBRC 103574 / TAM6421)</name>
    <dbReference type="NCBI Taxonomy" id="927704"/>
    <lineage>
        <taxon>Bacteria</taxon>
        <taxon>Bacillati</taxon>
        <taxon>Bacillota</taxon>
        <taxon>Negativicutes</taxon>
        <taxon>Selenomonadales</taxon>
        <taxon>Selenomonadaceae</taxon>
        <taxon>Selenomonas</taxon>
    </lineage>
</organism>
<dbReference type="EMBL" id="AP012299">
    <property type="protein sequence ID" value="BAL84912.1"/>
    <property type="molecule type" value="Genomic_DNA"/>
</dbReference>
<dbReference type="HOGENOM" id="CLU_080179_0_1_9"/>
<proteinExistence type="predicted"/>
<evidence type="ECO:0000259" key="1">
    <source>
        <dbReference type="Pfam" id="PF08348"/>
    </source>
</evidence>
<dbReference type="RefSeq" id="WP_014431123.1">
    <property type="nucleotide sequence ID" value="NC_017078.1"/>
</dbReference>
<dbReference type="InterPro" id="IPR039445">
    <property type="entry name" value="DauR-like_HTH"/>
</dbReference>
<dbReference type="InterPro" id="IPR013559">
    <property type="entry name" value="YheO"/>
</dbReference>
<accession>I0GVX5</accession>
<protein>
    <submittedName>
        <fullName evidence="3">Putative DNA binding protein</fullName>
    </submittedName>
</protein>
<reference evidence="3 4" key="1">
    <citation type="submission" date="2011-10" db="EMBL/GenBank/DDBJ databases">
        <title>Whole genome sequence of Selenomonas ruminantium subsp. lactilytica TAM6421.</title>
        <authorList>
            <person name="Oguchi A."/>
            <person name="Ankai A."/>
            <person name="Kaneko J."/>
            <person name="Yamada-Narita S."/>
            <person name="Fukui S."/>
            <person name="Takahashi M."/>
            <person name="Onodera T."/>
            <person name="Kojima S."/>
            <person name="Fushimi T."/>
            <person name="Abe N."/>
            <person name="Kamio Y."/>
            <person name="Yamazaki S."/>
            <person name="Fujita N."/>
        </authorList>
    </citation>
    <scope>NUCLEOTIDE SEQUENCE [LARGE SCALE GENOMIC DNA]</scope>
    <source>
        <strain evidence="4">NBRC 103574 / TAM6421</strain>
        <plasmid evidence="3 4">pSRC1</plasmid>
    </source>
</reference>
<dbReference type="InterPro" id="IPR039446">
    <property type="entry name" value="DauR-like"/>
</dbReference>
<evidence type="ECO:0000313" key="3">
    <source>
        <dbReference type="EMBL" id="BAL84912.1"/>
    </source>
</evidence>
<dbReference type="PANTHER" id="PTHR35568">
    <property type="entry name" value="TRANSCRIPTIONAL REGULATOR DAUR"/>
    <property type="match status" value="1"/>
</dbReference>
<dbReference type="Proteomes" id="UP000007887">
    <property type="component" value="Plasmid pSRC1"/>
</dbReference>
<dbReference type="Pfam" id="PF13309">
    <property type="entry name" value="HTH_22"/>
    <property type="match status" value="1"/>
</dbReference>
<dbReference type="Pfam" id="PF08348">
    <property type="entry name" value="PAS_6"/>
    <property type="match status" value="1"/>
</dbReference>
<feature type="domain" description="Transcriptional regulator DauR-like HTH" evidence="2">
    <location>
        <begin position="147"/>
        <end position="204"/>
    </location>
</feature>
<gene>
    <name evidence="3" type="ordered locus">SELR_pSRC101050</name>
</gene>
<keyword evidence="3" id="KW-0614">Plasmid</keyword>
<dbReference type="PATRIC" id="fig|927704.6.peg.3027"/>
<dbReference type="AlphaFoldDB" id="I0GVX5"/>
<sequence>MMNPKLKSYIPVADMIAQTWGAECEVVLHDVADPEHSVVYVVNGHVTGREIGQGFEHFVKSALEQGGTNEDFVANDFFRKKGKLIRTSSAMIRDDEGKLIGALCINIDMTRMLQQAEYIQSFLPQAQEKTTVKKDVSPDRVEDMVFSLIDNILADCETAALSREERIAKIRFMDTRGIFQLKGSIEQVAERLGVNKVTVYSYLDEVRGKR</sequence>
<evidence type="ECO:0000259" key="2">
    <source>
        <dbReference type="Pfam" id="PF13309"/>
    </source>
</evidence>
<dbReference type="KEGG" id="sri:SELR_pSRC101050"/>
<evidence type="ECO:0000313" key="4">
    <source>
        <dbReference type="Proteomes" id="UP000007887"/>
    </source>
</evidence>